<dbReference type="Ensembl" id="ENSSTUT00000015022.1">
    <property type="protein sequence ID" value="ENSSTUP00000014224.1"/>
    <property type="gene ID" value="ENSSTUG00000006566.1"/>
</dbReference>
<evidence type="ECO:0000256" key="2">
    <source>
        <dbReference type="SAM" id="Phobius"/>
    </source>
</evidence>
<evidence type="ECO:0000313" key="5">
    <source>
        <dbReference type="Ensembl" id="ENSSTUP00000014206.1"/>
    </source>
</evidence>
<reference evidence="5" key="1">
    <citation type="submission" date="2025-05" db="UniProtKB">
        <authorList>
            <consortium name="Ensembl"/>
        </authorList>
    </citation>
    <scope>IDENTIFICATION</scope>
</reference>
<gene>
    <name evidence="5" type="primary">LOC115154790</name>
</gene>
<feature type="signal peptide" evidence="3">
    <location>
        <begin position="1"/>
        <end position="21"/>
    </location>
</feature>
<dbReference type="PRINTS" id="PR00179">
    <property type="entry name" value="LIPOCALIN"/>
</dbReference>
<feature type="domain" description="Lipocalin/cytosolic fatty-acid binding" evidence="4">
    <location>
        <begin position="78"/>
        <end position="219"/>
    </location>
</feature>
<keyword evidence="3" id="KW-0732">Signal</keyword>
<dbReference type="GeneTree" id="ENSGT01120000271921"/>
<dbReference type="Gene3D" id="2.40.128.20">
    <property type="match status" value="1"/>
</dbReference>
<name>A0A673X1B2_SALTR</name>
<evidence type="ECO:0000259" key="4">
    <source>
        <dbReference type="Pfam" id="PF00061"/>
    </source>
</evidence>
<keyword evidence="2" id="KW-0472">Membrane</keyword>
<keyword evidence="2" id="KW-1133">Transmembrane helix</keyword>
<evidence type="ECO:0000313" key="6">
    <source>
        <dbReference type="Proteomes" id="UP000472277"/>
    </source>
</evidence>
<dbReference type="GO" id="GO:0036094">
    <property type="term" value="F:small molecule binding"/>
    <property type="evidence" value="ECO:0007669"/>
    <property type="project" value="InterPro"/>
</dbReference>
<sequence>MKSLLIVMLVVVCLLLTESDGKRKTKKNRISLLRGVKKIQKALAMTTMLLSTLGALLCSLAVTAEVMPQGDFNLQGVAGKWYVIGFATNAQWFVKHRADMKMGTTILTPTADGDLDIAYTSRNADGSCWRMNHLAKKTNLAGKFIYNSERWSNENDMRVVDVKYDEYALIHTKTKGVSAVLTNLYARGTNLSPDLLQKFRQFSLDTGILPENIAIFPKNDECPAA</sequence>
<dbReference type="AlphaFoldDB" id="A0A673X1B2"/>
<proteinExistence type="inferred from homology"/>
<comment type="similarity">
    <text evidence="1">Belongs to the calycin superfamily. Lipocalin family.</text>
</comment>
<dbReference type="PANTHER" id="PTHR11430:SF133">
    <property type="entry name" value="LIPOCALIN"/>
    <property type="match status" value="1"/>
</dbReference>
<dbReference type="Ensembl" id="ENSSTUT00000015002.1">
    <property type="protein sequence ID" value="ENSSTUP00000014206.1"/>
    <property type="gene ID" value="ENSSTUG00000006566.1"/>
</dbReference>
<keyword evidence="2" id="KW-0812">Transmembrane</keyword>
<dbReference type="InterPro" id="IPR000566">
    <property type="entry name" value="Lipocln_cytosolic_FA-bd_dom"/>
</dbReference>
<dbReference type="Proteomes" id="UP000472277">
    <property type="component" value="Chromosome 19"/>
</dbReference>
<keyword evidence="6" id="KW-1185">Reference proteome</keyword>
<dbReference type="PRINTS" id="PR01254">
    <property type="entry name" value="PGNDSYNTHASE"/>
</dbReference>
<dbReference type="InterPro" id="IPR012674">
    <property type="entry name" value="Calycin"/>
</dbReference>
<accession>A0A673X1B2</accession>
<feature type="chain" id="PRO_5044627966" evidence="3">
    <location>
        <begin position="22"/>
        <end position="225"/>
    </location>
</feature>
<dbReference type="InterPro" id="IPR002345">
    <property type="entry name" value="Lipocalin"/>
</dbReference>
<dbReference type="Pfam" id="PF00061">
    <property type="entry name" value="Lipocalin"/>
    <property type="match status" value="1"/>
</dbReference>
<evidence type="ECO:0000256" key="3">
    <source>
        <dbReference type="SAM" id="SignalP"/>
    </source>
</evidence>
<feature type="transmembrane region" description="Helical" evidence="2">
    <location>
        <begin position="43"/>
        <end position="64"/>
    </location>
</feature>
<evidence type="ECO:0000256" key="1">
    <source>
        <dbReference type="ARBA" id="ARBA00006889"/>
    </source>
</evidence>
<dbReference type="SUPFAM" id="SSF50814">
    <property type="entry name" value="Lipocalins"/>
    <property type="match status" value="1"/>
</dbReference>
<protein>
    <submittedName>
        <fullName evidence="5">Zgc:153704</fullName>
    </submittedName>
</protein>
<organism evidence="5 6">
    <name type="scientific">Salmo trutta</name>
    <name type="common">Brown trout</name>
    <dbReference type="NCBI Taxonomy" id="8032"/>
    <lineage>
        <taxon>Eukaryota</taxon>
        <taxon>Metazoa</taxon>
        <taxon>Chordata</taxon>
        <taxon>Craniata</taxon>
        <taxon>Vertebrata</taxon>
        <taxon>Euteleostomi</taxon>
        <taxon>Actinopterygii</taxon>
        <taxon>Neopterygii</taxon>
        <taxon>Teleostei</taxon>
        <taxon>Protacanthopterygii</taxon>
        <taxon>Salmoniformes</taxon>
        <taxon>Salmonidae</taxon>
        <taxon>Salmoninae</taxon>
        <taxon>Salmo</taxon>
    </lineage>
</organism>
<dbReference type="PANTHER" id="PTHR11430">
    <property type="entry name" value="LIPOCALIN"/>
    <property type="match status" value="1"/>
</dbReference>